<feature type="region of interest" description="Disordered" evidence="1">
    <location>
        <begin position="1"/>
        <end position="20"/>
    </location>
</feature>
<feature type="compositionally biased region" description="Polar residues" evidence="1">
    <location>
        <begin position="1"/>
        <end position="14"/>
    </location>
</feature>
<keyword evidence="3" id="KW-1185">Reference proteome</keyword>
<evidence type="ECO:0000256" key="1">
    <source>
        <dbReference type="SAM" id="MobiDB-lite"/>
    </source>
</evidence>
<dbReference type="Proteomes" id="UP000626092">
    <property type="component" value="Unassembled WGS sequence"/>
</dbReference>
<evidence type="ECO:0000313" key="2">
    <source>
        <dbReference type="EMBL" id="KAF7141293.1"/>
    </source>
</evidence>
<protein>
    <submittedName>
        <fullName evidence="2">Uncharacterized protein</fullName>
    </submittedName>
</protein>
<sequence>MYSSNSNTEPSSRFPNLKEVNPDFGLGEPLGFGKLAFSSTASGWSRPRLVKLRKPKGRMETGKDDSGFNPLNTNVENSSGFVGNRILDAMGKLRFGSDQLRIPCVFKGIGIDKNAVSKLPEEIGKLNIEGSANLEWFKNLKDVNFNLASEFPNELKRLNIGKGSSSSLGGSSAASILPEKMMNWNVNDATDEDLSSPSIGHVFVPITLGGYVFIWTFDNN</sequence>
<organism evidence="2 3">
    <name type="scientific">Rhododendron simsii</name>
    <name type="common">Sims's rhododendron</name>
    <dbReference type="NCBI Taxonomy" id="118357"/>
    <lineage>
        <taxon>Eukaryota</taxon>
        <taxon>Viridiplantae</taxon>
        <taxon>Streptophyta</taxon>
        <taxon>Embryophyta</taxon>
        <taxon>Tracheophyta</taxon>
        <taxon>Spermatophyta</taxon>
        <taxon>Magnoliopsida</taxon>
        <taxon>eudicotyledons</taxon>
        <taxon>Gunneridae</taxon>
        <taxon>Pentapetalae</taxon>
        <taxon>asterids</taxon>
        <taxon>Ericales</taxon>
        <taxon>Ericaceae</taxon>
        <taxon>Ericoideae</taxon>
        <taxon>Rhodoreae</taxon>
        <taxon>Rhododendron</taxon>
    </lineage>
</organism>
<name>A0A834GWT3_RHOSS</name>
<dbReference type="AlphaFoldDB" id="A0A834GWT3"/>
<gene>
    <name evidence="2" type="ORF">RHSIM_Rhsim06G0066500</name>
</gene>
<proteinExistence type="predicted"/>
<accession>A0A834GWT3</accession>
<comment type="caution">
    <text evidence="2">The sequence shown here is derived from an EMBL/GenBank/DDBJ whole genome shotgun (WGS) entry which is preliminary data.</text>
</comment>
<reference evidence="2" key="1">
    <citation type="submission" date="2019-11" db="EMBL/GenBank/DDBJ databases">
        <authorList>
            <person name="Liu Y."/>
            <person name="Hou J."/>
            <person name="Li T.-Q."/>
            <person name="Guan C.-H."/>
            <person name="Wu X."/>
            <person name="Wu H.-Z."/>
            <person name="Ling F."/>
            <person name="Zhang R."/>
            <person name="Shi X.-G."/>
            <person name="Ren J.-P."/>
            <person name="Chen E.-F."/>
            <person name="Sun J.-M."/>
        </authorList>
    </citation>
    <scope>NUCLEOTIDE SEQUENCE</scope>
    <source>
        <strain evidence="2">Adult_tree_wgs_1</strain>
        <tissue evidence="2">Leaves</tissue>
    </source>
</reference>
<dbReference type="EMBL" id="WJXA01000006">
    <property type="protein sequence ID" value="KAF7141293.1"/>
    <property type="molecule type" value="Genomic_DNA"/>
</dbReference>
<evidence type="ECO:0000313" key="3">
    <source>
        <dbReference type="Proteomes" id="UP000626092"/>
    </source>
</evidence>